<gene>
    <name evidence="2" type="ORF">Cco03nite_71170</name>
</gene>
<dbReference type="Gene3D" id="3.40.190.80">
    <property type="match status" value="1"/>
</dbReference>
<feature type="binding site" evidence="1">
    <location>
        <position position="78"/>
    </location>
    <ligand>
        <name>Mg(2+)</name>
        <dbReference type="ChEBI" id="CHEBI:18420"/>
        <label>1</label>
        <note>catalytic</note>
    </ligand>
</feature>
<dbReference type="Gene3D" id="3.30.540.10">
    <property type="entry name" value="Fructose-1,6-Bisphosphatase, subunit A, domain 1"/>
    <property type="match status" value="1"/>
</dbReference>
<sequence length="308" mass="33932">MTRYENIPELGRQLADAVTQAMTDIRPKLMHAALTGDVGESENARHTDNFLSEHDLWMHERYRMLLQQRLRGFVYASEEAEPQVVGADPDPDLCLLVDPLDTSELAVRGLHGYTHVMAYSRSMGRPVAAVIGDIFHHVRLYIAAYDGTEDHAFLITSTGDVHRLGNRRTRALTDSIVTNFLMKPAERLTPLARQHRFLKALSQPNDAGKPKGRIGVDFGSVGLCHVAAGFTDAMIEFAKGFAIWDLAPGHYVLHAAGGVVTDLDGIVLPLDYRLSHLDDIATAMGVRRKFIAAGTSELAADLAQLLVR</sequence>
<dbReference type="PANTHER" id="PTHR43028:SF5">
    <property type="entry name" value="3'(2'),5'-BISPHOSPHATE NUCLEOTIDASE 1"/>
    <property type="match status" value="1"/>
</dbReference>
<proteinExistence type="predicted"/>
<accession>A0A8J3L1S0</accession>
<dbReference type="InterPro" id="IPR000760">
    <property type="entry name" value="Inositol_monophosphatase-like"/>
</dbReference>
<protein>
    <recommendedName>
        <fullName evidence="4">Myo-inositol-1(Or 4)-monophosphatase</fullName>
    </recommendedName>
</protein>
<dbReference type="PRINTS" id="PR00377">
    <property type="entry name" value="IMPHPHTASES"/>
</dbReference>
<dbReference type="InterPro" id="IPR050725">
    <property type="entry name" value="CysQ/Inositol_MonoPase"/>
</dbReference>
<evidence type="ECO:0000313" key="3">
    <source>
        <dbReference type="Proteomes" id="UP000630887"/>
    </source>
</evidence>
<dbReference type="EMBL" id="BONI01000088">
    <property type="protein sequence ID" value="GIG10417.1"/>
    <property type="molecule type" value="Genomic_DNA"/>
</dbReference>
<feature type="binding site" evidence="1">
    <location>
        <position position="100"/>
    </location>
    <ligand>
        <name>Mg(2+)</name>
        <dbReference type="ChEBI" id="CHEBI:18420"/>
        <label>1</label>
        <note>catalytic</note>
    </ligand>
</feature>
<name>A0A8J3L1S0_9ACTN</name>
<evidence type="ECO:0000313" key="2">
    <source>
        <dbReference type="EMBL" id="GIG10417.1"/>
    </source>
</evidence>
<feature type="binding site" evidence="1">
    <location>
        <position position="101"/>
    </location>
    <ligand>
        <name>Mg(2+)</name>
        <dbReference type="ChEBI" id="CHEBI:18420"/>
        <label>1</label>
        <note>catalytic</note>
    </ligand>
</feature>
<keyword evidence="3" id="KW-1185">Reference proteome</keyword>
<dbReference type="Pfam" id="PF00459">
    <property type="entry name" value="Inositol_P"/>
    <property type="match status" value="1"/>
</dbReference>
<comment type="cofactor">
    <cofactor evidence="1">
        <name>Mg(2+)</name>
        <dbReference type="ChEBI" id="CHEBI:18420"/>
    </cofactor>
</comment>
<dbReference type="SUPFAM" id="SSF56655">
    <property type="entry name" value="Carbohydrate phosphatase"/>
    <property type="match status" value="1"/>
</dbReference>
<dbReference type="GO" id="GO:0046872">
    <property type="term" value="F:metal ion binding"/>
    <property type="evidence" value="ECO:0007669"/>
    <property type="project" value="UniProtKB-KW"/>
</dbReference>
<keyword evidence="1" id="KW-0479">Metal-binding</keyword>
<comment type="caution">
    <text evidence="2">The sequence shown here is derived from an EMBL/GenBank/DDBJ whole genome shotgun (WGS) entry which is preliminary data.</text>
</comment>
<dbReference type="AlphaFoldDB" id="A0A8J3L1S0"/>
<keyword evidence="1" id="KW-0460">Magnesium</keyword>
<dbReference type="PANTHER" id="PTHR43028">
    <property type="entry name" value="3'(2'),5'-BISPHOSPHATE NUCLEOTIDASE 1"/>
    <property type="match status" value="1"/>
</dbReference>
<evidence type="ECO:0008006" key="4">
    <source>
        <dbReference type="Google" id="ProtNLM"/>
    </source>
</evidence>
<organism evidence="2 3">
    <name type="scientific">Catellatospora coxensis</name>
    <dbReference type="NCBI Taxonomy" id="310354"/>
    <lineage>
        <taxon>Bacteria</taxon>
        <taxon>Bacillati</taxon>
        <taxon>Actinomycetota</taxon>
        <taxon>Actinomycetes</taxon>
        <taxon>Micromonosporales</taxon>
        <taxon>Micromonosporaceae</taxon>
        <taxon>Catellatospora</taxon>
    </lineage>
</organism>
<dbReference type="RefSeq" id="WP_203698357.1">
    <property type="nucleotide sequence ID" value="NZ_BAAALC010000073.1"/>
</dbReference>
<feature type="binding site" evidence="1">
    <location>
        <position position="98"/>
    </location>
    <ligand>
        <name>Mg(2+)</name>
        <dbReference type="ChEBI" id="CHEBI:18420"/>
        <label>1</label>
        <note>catalytic</note>
    </ligand>
</feature>
<evidence type="ECO:0000256" key="1">
    <source>
        <dbReference type="PIRSR" id="PIRSR600760-2"/>
    </source>
</evidence>
<reference evidence="2 3" key="1">
    <citation type="submission" date="2021-01" db="EMBL/GenBank/DDBJ databases">
        <title>Whole genome shotgun sequence of Catellatospora coxensis NBRC 107359.</title>
        <authorList>
            <person name="Komaki H."/>
            <person name="Tamura T."/>
        </authorList>
    </citation>
    <scope>NUCLEOTIDE SEQUENCE [LARGE SCALE GENOMIC DNA]</scope>
    <source>
        <strain evidence="2 3">NBRC 107359</strain>
    </source>
</reference>
<dbReference type="Proteomes" id="UP000630887">
    <property type="component" value="Unassembled WGS sequence"/>
</dbReference>
<feature type="binding site" evidence="1">
    <location>
        <position position="245"/>
    </location>
    <ligand>
        <name>Mg(2+)</name>
        <dbReference type="ChEBI" id="CHEBI:18420"/>
        <label>1</label>
        <note>catalytic</note>
    </ligand>
</feature>